<feature type="transmembrane region" description="Helical" evidence="1">
    <location>
        <begin position="25"/>
        <end position="45"/>
    </location>
</feature>
<dbReference type="AlphaFoldDB" id="A0A1N7SA55"/>
<reference evidence="2 3" key="1">
    <citation type="submission" date="2016-12" db="EMBL/GenBank/DDBJ databases">
        <authorList>
            <person name="Song W.-J."/>
            <person name="Kurnit D.M."/>
        </authorList>
    </citation>
    <scope>NUCLEOTIDE SEQUENCE [LARGE SCALE GENOMIC DNA]</scope>
    <source>
        <strain evidence="2 3">STM7296</strain>
    </source>
</reference>
<keyword evidence="1" id="KW-0472">Membrane</keyword>
<dbReference type="STRING" id="1247936.BN2475_470039"/>
<dbReference type="EMBL" id="CYGX02000047">
    <property type="protein sequence ID" value="SIT44203.1"/>
    <property type="molecule type" value="Genomic_DNA"/>
</dbReference>
<accession>A0A1N7SA55</accession>
<protein>
    <submittedName>
        <fullName evidence="2">Uncharacterized protein</fullName>
    </submittedName>
</protein>
<dbReference type="Proteomes" id="UP000187012">
    <property type="component" value="Unassembled WGS sequence"/>
</dbReference>
<sequence length="68" mass="7587">MHVSFCVLRLVGRLVRDARRAIGQIIMRALGIVGVWSSLFVVGTIERLRPHRARSRSAVAHATLIQPD</sequence>
<keyword evidence="1" id="KW-1133">Transmembrane helix</keyword>
<keyword evidence="1" id="KW-0812">Transmembrane</keyword>
<evidence type="ECO:0000313" key="3">
    <source>
        <dbReference type="Proteomes" id="UP000187012"/>
    </source>
</evidence>
<organism evidence="2 3">
    <name type="scientific">Paraburkholderia ribeironis</name>
    <dbReference type="NCBI Taxonomy" id="1247936"/>
    <lineage>
        <taxon>Bacteria</taxon>
        <taxon>Pseudomonadati</taxon>
        <taxon>Pseudomonadota</taxon>
        <taxon>Betaproteobacteria</taxon>
        <taxon>Burkholderiales</taxon>
        <taxon>Burkholderiaceae</taxon>
        <taxon>Paraburkholderia</taxon>
    </lineage>
</organism>
<proteinExistence type="predicted"/>
<keyword evidence="3" id="KW-1185">Reference proteome</keyword>
<gene>
    <name evidence="2" type="ORF">BN2475_470039</name>
</gene>
<evidence type="ECO:0000313" key="2">
    <source>
        <dbReference type="EMBL" id="SIT44203.1"/>
    </source>
</evidence>
<evidence type="ECO:0000256" key="1">
    <source>
        <dbReference type="SAM" id="Phobius"/>
    </source>
</evidence>
<name>A0A1N7SA55_9BURK</name>